<feature type="region of interest" description="Disordered" evidence="1">
    <location>
        <begin position="184"/>
        <end position="204"/>
    </location>
</feature>
<accession>A0A699H2H8</accession>
<proteinExistence type="predicted"/>
<evidence type="ECO:0000313" key="2">
    <source>
        <dbReference type="EMBL" id="GEX16266.1"/>
    </source>
</evidence>
<sequence length="441" mass="48235">MPSIAGRCTLGAGSRETRDQEACLALPDNLPKGFPESLRGDSSGCYFGDLRRHVPPVSCDQLFRLFFRAILPSGEFRPSVVYSFYLPFSLHHMSFGSENAGDAVVLKFDMHVYPSVMTFDEVKNLVAGYAIHLDLHPCVPPSGLTRLPVDKIVATSMSQFLKFHMAGGVCIGNGTALAAGEVIPQHTTPPLPSGSSIPEKSDHQKVVEVKNERVLAANRKARAAKDRAVGKRAATERASYLTKRKKTATLSFALSDSETNKSNRSGSGTHHSASPFNTIIPNEGELATGIKAACSEEEAQAFLATVDGYDPTCKETFMSEFDSLFDKSYPYVEKLAESFRLPLGDLQNMWPEVTRPTSEWQRCGCFECCGYAVVYRGLSFVFVWASLGHWLLDSSGTSFVPGNGRHLAIGSWTHPERLAFRVTGVTWPLSLGLIRNVLRSG</sequence>
<comment type="caution">
    <text evidence="2">The sequence shown here is derived from an EMBL/GenBank/DDBJ whole genome shotgun (WGS) entry which is preliminary data.</text>
</comment>
<evidence type="ECO:0000256" key="1">
    <source>
        <dbReference type="SAM" id="MobiDB-lite"/>
    </source>
</evidence>
<feature type="region of interest" description="Disordered" evidence="1">
    <location>
        <begin position="252"/>
        <end position="278"/>
    </location>
</feature>
<dbReference type="EMBL" id="BKCJ010092837">
    <property type="protein sequence ID" value="GEX16266.1"/>
    <property type="molecule type" value="Genomic_DNA"/>
</dbReference>
<organism evidence="2">
    <name type="scientific">Tanacetum cinerariifolium</name>
    <name type="common">Dalmatian daisy</name>
    <name type="synonym">Chrysanthemum cinerariifolium</name>
    <dbReference type="NCBI Taxonomy" id="118510"/>
    <lineage>
        <taxon>Eukaryota</taxon>
        <taxon>Viridiplantae</taxon>
        <taxon>Streptophyta</taxon>
        <taxon>Embryophyta</taxon>
        <taxon>Tracheophyta</taxon>
        <taxon>Spermatophyta</taxon>
        <taxon>Magnoliopsida</taxon>
        <taxon>eudicotyledons</taxon>
        <taxon>Gunneridae</taxon>
        <taxon>Pentapetalae</taxon>
        <taxon>asterids</taxon>
        <taxon>campanulids</taxon>
        <taxon>Asterales</taxon>
        <taxon>Asteraceae</taxon>
        <taxon>Asteroideae</taxon>
        <taxon>Anthemideae</taxon>
        <taxon>Anthemidinae</taxon>
        <taxon>Tanacetum</taxon>
    </lineage>
</organism>
<protein>
    <submittedName>
        <fullName evidence="2">Uncharacterized protein</fullName>
    </submittedName>
</protein>
<name>A0A699H2H8_TANCI</name>
<dbReference type="AlphaFoldDB" id="A0A699H2H8"/>
<gene>
    <name evidence="2" type="ORF">Tci_288241</name>
</gene>
<reference evidence="2" key="1">
    <citation type="journal article" date="2019" name="Sci. Rep.">
        <title>Draft genome of Tanacetum cinerariifolium, the natural source of mosquito coil.</title>
        <authorList>
            <person name="Yamashiro T."/>
            <person name="Shiraishi A."/>
            <person name="Satake H."/>
            <person name="Nakayama K."/>
        </authorList>
    </citation>
    <scope>NUCLEOTIDE SEQUENCE</scope>
</reference>